<keyword evidence="6 9" id="KW-1133">Transmembrane helix</keyword>
<evidence type="ECO:0000256" key="10">
    <source>
        <dbReference type="SAM" id="SignalP"/>
    </source>
</evidence>
<evidence type="ECO:0000256" key="5">
    <source>
        <dbReference type="ARBA" id="ARBA00022692"/>
    </source>
</evidence>
<reference evidence="12 13" key="1">
    <citation type="submission" date="2024-08" db="EMBL/GenBank/DDBJ databases">
        <authorList>
            <person name="Will J Nash"/>
            <person name="Angela Man"/>
            <person name="Seanna McTaggart"/>
            <person name="Kendall Baker"/>
            <person name="Tom Barker"/>
            <person name="Leah Catchpole"/>
            <person name="Alex Durrant"/>
            <person name="Karim Gharbi"/>
            <person name="Naomi Irish"/>
            <person name="Gemy Kaithakottil"/>
            <person name="Debby Ku"/>
            <person name="Aaliyah Providence"/>
            <person name="Felix Shaw"/>
            <person name="David Swarbreck"/>
            <person name="Chris Watkins"/>
            <person name="Ann M. McCartney"/>
            <person name="Giulio Formenti"/>
            <person name="Alice Mouton"/>
            <person name="Noel Vella"/>
            <person name="Bjorn M von Reumont"/>
            <person name="Adriana Vella"/>
            <person name="Wilfried Haerty"/>
        </authorList>
    </citation>
    <scope>NUCLEOTIDE SEQUENCE [LARGE SCALE GENOMIC DNA]</scope>
</reference>
<keyword evidence="13" id="KW-1185">Reference proteome</keyword>
<keyword evidence="4" id="KW-0106">Calcium</keyword>
<feature type="region of interest" description="Disordered" evidence="8">
    <location>
        <begin position="290"/>
        <end position="320"/>
    </location>
</feature>
<feature type="compositionally biased region" description="Low complexity" evidence="8">
    <location>
        <begin position="440"/>
        <end position="459"/>
    </location>
</feature>
<organism evidence="12 13">
    <name type="scientific">Xylocopa violacea</name>
    <name type="common">Violet carpenter bee</name>
    <name type="synonym">Apis violacea</name>
    <dbReference type="NCBI Taxonomy" id="135666"/>
    <lineage>
        <taxon>Eukaryota</taxon>
        <taxon>Metazoa</taxon>
        <taxon>Ecdysozoa</taxon>
        <taxon>Arthropoda</taxon>
        <taxon>Hexapoda</taxon>
        <taxon>Insecta</taxon>
        <taxon>Pterygota</taxon>
        <taxon>Neoptera</taxon>
        <taxon>Endopterygota</taxon>
        <taxon>Hymenoptera</taxon>
        <taxon>Apocrita</taxon>
        <taxon>Aculeata</taxon>
        <taxon>Apoidea</taxon>
        <taxon>Anthophila</taxon>
        <taxon>Apidae</taxon>
        <taxon>Xylocopa</taxon>
        <taxon>Xylocopa</taxon>
    </lineage>
</organism>
<dbReference type="EMBL" id="CAXAJV020001294">
    <property type="protein sequence ID" value="CAL7946537.1"/>
    <property type="molecule type" value="Genomic_DNA"/>
</dbReference>
<keyword evidence="4" id="KW-0813">Transport</keyword>
<comment type="similarity">
    <text evidence="2">Belongs to the Ca(2+):cation antiporter (CaCA) (TC 2.A.19) family. SLC24A subfamily.</text>
</comment>
<feature type="transmembrane region" description="Helical" evidence="9">
    <location>
        <begin position="637"/>
        <end position="660"/>
    </location>
</feature>
<feature type="domain" description="Sodium/calcium exchanger membrane region" evidence="11">
    <location>
        <begin position="123"/>
        <end position="264"/>
    </location>
</feature>
<protein>
    <recommendedName>
        <fullName evidence="11">Sodium/calcium exchanger membrane region domain-containing protein</fullName>
    </recommendedName>
</protein>
<feature type="transmembrane region" description="Helical" evidence="9">
    <location>
        <begin position="571"/>
        <end position="593"/>
    </location>
</feature>
<feature type="transmembrane region" description="Helical" evidence="9">
    <location>
        <begin position="667"/>
        <end position="686"/>
    </location>
</feature>
<feature type="transmembrane region" description="Helical" evidence="9">
    <location>
        <begin position="158"/>
        <end position="182"/>
    </location>
</feature>
<evidence type="ECO:0000256" key="9">
    <source>
        <dbReference type="SAM" id="Phobius"/>
    </source>
</evidence>
<keyword evidence="3" id="KW-0050">Antiport</keyword>
<dbReference type="InterPro" id="IPR004837">
    <property type="entry name" value="NaCa_Exmemb"/>
</dbReference>
<dbReference type="InterPro" id="IPR004481">
    <property type="entry name" value="K/Na/Ca-exchanger"/>
</dbReference>
<evidence type="ECO:0000256" key="2">
    <source>
        <dbReference type="ARBA" id="ARBA00005364"/>
    </source>
</evidence>
<keyword evidence="4" id="KW-0109">Calcium transport</keyword>
<evidence type="ECO:0000313" key="12">
    <source>
        <dbReference type="EMBL" id="CAL7946537.1"/>
    </source>
</evidence>
<dbReference type="PANTHER" id="PTHR10846">
    <property type="entry name" value="SODIUM/POTASSIUM/CALCIUM EXCHANGER"/>
    <property type="match status" value="1"/>
</dbReference>
<dbReference type="NCBIfam" id="TIGR00367">
    <property type="entry name" value="calcium/sodium antiporter"/>
    <property type="match status" value="1"/>
</dbReference>
<keyword evidence="7 9" id="KW-0472">Membrane</keyword>
<feature type="compositionally biased region" description="Polar residues" evidence="8">
    <location>
        <begin position="290"/>
        <end position="315"/>
    </location>
</feature>
<evidence type="ECO:0000256" key="3">
    <source>
        <dbReference type="ARBA" id="ARBA00022449"/>
    </source>
</evidence>
<feature type="region of interest" description="Disordered" evidence="8">
    <location>
        <begin position="334"/>
        <end position="369"/>
    </location>
</feature>
<dbReference type="Proteomes" id="UP001642520">
    <property type="component" value="Unassembled WGS sequence"/>
</dbReference>
<accession>A0ABP1P2R3</accession>
<feature type="compositionally biased region" description="Polar residues" evidence="8">
    <location>
        <begin position="428"/>
        <end position="439"/>
    </location>
</feature>
<dbReference type="Pfam" id="PF01699">
    <property type="entry name" value="Na_Ca_ex"/>
    <property type="match status" value="2"/>
</dbReference>
<name>A0ABP1P2R3_XYLVO</name>
<evidence type="ECO:0000256" key="6">
    <source>
        <dbReference type="ARBA" id="ARBA00022989"/>
    </source>
</evidence>
<feature type="transmembrane region" description="Helical" evidence="9">
    <location>
        <begin position="188"/>
        <end position="210"/>
    </location>
</feature>
<comment type="caution">
    <text evidence="12">The sequence shown here is derived from an EMBL/GenBank/DDBJ whole genome shotgun (WGS) entry which is preliminary data.</text>
</comment>
<evidence type="ECO:0000256" key="4">
    <source>
        <dbReference type="ARBA" id="ARBA00022568"/>
    </source>
</evidence>
<keyword evidence="5 9" id="KW-0812">Transmembrane</keyword>
<feature type="transmembrane region" description="Helical" evidence="9">
    <location>
        <begin position="246"/>
        <end position="266"/>
    </location>
</feature>
<keyword evidence="10" id="KW-0732">Signal</keyword>
<evidence type="ECO:0000313" key="13">
    <source>
        <dbReference type="Proteomes" id="UP001642520"/>
    </source>
</evidence>
<feature type="domain" description="Sodium/calcium exchanger membrane region" evidence="11">
    <location>
        <begin position="537"/>
        <end position="684"/>
    </location>
</feature>
<feature type="signal peptide" evidence="10">
    <location>
        <begin position="1"/>
        <end position="39"/>
    </location>
</feature>
<feature type="region of interest" description="Disordered" evidence="8">
    <location>
        <begin position="428"/>
        <end position="459"/>
    </location>
</feature>
<evidence type="ECO:0000259" key="11">
    <source>
        <dbReference type="Pfam" id="PF01699"/>
    </source>
</evidence>
<gene>
    <name evidence="12" type="ORF">XYLVIOL_LOCUS7831</name>
</gene>
<evidence type="ECO:0000256" key="7">
    <source>
        <dbReference type="ARBA" id="ARBA00023136"/>
    </source>
</evidence>
<comment type="subcellular location">
    <subcellularLocation>
        <location evidence="1">Membrane</location>
        <topology evidence="1">Multi-pass membrane protein</topology>
    </subcellularLocation>
</comment>
<keyword evidence="4" id="KW-0406">Ion transport</keyword>
<dbReference type="Gene3D" id="1.20.1420.30">
    <property type="entry name" value="NCX, central ion-binding region"/>
    <property type="match status" value="2"/>
</dbReference>
<dbReference type="PANTHER" id="PTHR10846:SF72">
    <property type="entry name" value="SODIUM_POTASSIUM_CALCIUM EXCHANGER NCKX30C"/>
    <property type="match status" value="1"/>
</dbReference>
<proteinExistence type="inferred from homology"/>
<feature type="transmembrane region" description="Helical" evidence="9">
    <location>
        <begin position="536"/>
        <end position="559"/>
    </location>
</feature>
<feature type="chain" id="PRO_5045037569" description="Sodium/calcium exchanger membrane region domain-containing protein" evidence="10">
    <location>
        <begin position="40"/>
        <end position="695"/>
    </location>
</feature>
<evidence type="ECO:0000256" key="8">
    <source>
        <dbReference type="SAM" id="MobiDB-lite"/>
    </source>
</evidence>
<feature type="transmembrane region" description="Helical" evidence="9">
    <location>
        <begin position="119"/>
        <end position="137"/>
    </location>
</feature>
<dbReference type="InterPro" id="IPR044880">
    <property type="entry name" value="NCX_ion-bd_dom_sf"/>
</dbReference>
<evidence type="ECO:0000256" key="1">
    <source>
        <dbReference type="ARBA" id="ARBA00004141"/>
    </source>
</evidence>
<sequence>MIVTGGERRTCWRRRRRFAFAALASALLALAIGPATTEGHRPAPNNPIILQTSISKTTTPLYVHTGNGTISPNGSNNNEYEDGYNGTLRNHKNAADEVEKTPLFPADLFTVHQRRRGAVILHVIGVVYMFVALAIVCDEFFVPSLDVIIEKLEIADDVAGATFMAAGGSAPELFTSIIGVFVSFDDVGIGTIVGSAVFNILFVIGMCAIFSRTVLSLTWWPLFRDCTFYSASLLTLIYFFRDNYIYWYEALVLFGFYLAYVSFMKWNQQMERLVKRVLYRNKVTRVRSTDQLMPSHQSAAQALQHPNATNSSETSVGGASGACGSSGIPAGGEAGCSSRGGSSSGAGGTAGQGCEQGAHGGPSSHSRESHAKFRHGLLQLMIHTIDPLHDGQSRAGKVDEKATQLHAIASLKVLLDATKSQNGAATSTAAHYSGTSSKETTLQLQQGSQGTTTTTTTTTTTAGTTVGIQELPNGGIAAGLDAGLDSGEEDEPPEALDMGWPSSPKKRLTYILVAPILFPLWLTLPDTRTPRGKKLFVVTFIGSIVWIAAYSYLMVWWANVAGDTVRIPPEVMGLTFLAAGTSIPDLITSVIVARKGFGDMAVSSSVGSNIFDVTVGLPVPWLLYGLIYGRPVEVNSVGMVCSIAILFCMLLFVILSIACFKWRMNKGLGFTMFLLYFVFVAVSLMFEYQFLVCPV</sequence>
<feature type="compositionally biased region" description="Gly residues" evidence="8">
    <location>
        <begin position="342"/>
        <end position="351"/>
    </location>
</feature>